<sequence length="350" mass="38124">MTVHAVRIAHEPVTTDGSIALLNLSAQIDSIAARARTAVSPTPFAVARQAALVDLLVLRGHLMGWIADYERAAQLAERLARHAPEDGNALLARARARATLHRFADAMADLDAAGRAGAVQADLDAERAAILQAVGCHSEARVLLRKSAPRRSDFAAVAASAVLLAEQGRTAHAEHEFDRARRLHRGVSPFPLAQLDFRRGLLWLREGDLPAARTWFEAARRRLPGYAPATGHLAEVDLLLGDAQAAIDRLRPLAETSDDPEYAAQLVCALRAAGRDQEARPWRDQAARRYDELVLHHPEAYADHAADFWLTAGGDAERGLHLALQTLVMRQTNRSYSLVQRAHTISAASI</sequence>
<dbReference type="SUPFAM" id="SSF48452">
    <property type="entry name" value="TPR-like"/>
    <property type="match status" value="1"/>
</dbReference>
<comment type="caution">
    <text evidence="1">The sequence shown here is derived from an EMBL/GenBank/DDBJ whole genome shotgun (WGS) entry which is preliminary data.</text>
</comment>
<dbReference type="Proteomes" id="UP001596174">
    <property type="component" value="Unassembled WGS sequence"/>
</dbReference>
<gene>
    <name evidence="1" type="ORF">ACFP3V_25200</name>
</gene>
<accession>A0ABW1G725</accession>
<organism evidence="1 2">
    <name type="scientific">Streptacidiphilus monticola</name>
    <dbReference type="NCBI Taxonomy" id="2161674"/>
    <lineage>
        <taxon>Bacteria</taxon>
        <taxon>Bacillati</taxon>
        <taxon>Actinomycetota</taxon>
        <taxon>Actinomycetes</taxon>
        <taxon>Kitasatosporales</taxon>
        <taxon>Streptomycetaceae</taxon>
        <taxon>Streptacidiphilus</taxon>
    </lineage>
</organism>
<keyword evidence="2" id="KW-1185">Reference proteome</keyword>
<dbReference type="RefSeq" id="WP_380587789.1">
    <property type="nucleotide sequence ID" value="NZ_JBHSQJ010000122.1"/>
</dbReference>
<evidence type="ECO:0000313" key="1">
    <source>
        <dbReference type="EMBL" id="MFC5910501.1"/>
    </source>
</evidence>
<proteinExistence type="predicted"/>
<dbReference type="Gene3D" id="1.25.40.10">
    <property type="entry name" value="Tetratricopeptide repeat domain"/>
    <property type="match status" value="1"/>
</dbReference>
<dbReference type="InterPro" id="IPR011990">
    <property type="entry name" value="TPR-like_helical_dom_sf"/>
</dbReference>
<protein>
    <submittedName>
        <fullName evidence="1">Tetratricopeptide repeat protein</fullName>
    </submittedName>
</protein>
<dbReference type="EMBL" id="JBHSQJ010000122">
    <property type="protein sequence ID" value="MFC5910501.1"/>
    <property type="molecule type" value="Genomic_DNA"/>
</dbReference>
<reference evidence="2" key="1">
    <citation type="journal article" date="2019" name="Int. J. Syst. Evol. Microbiol.">
        <title>The Global Catalogue of Microorganisms (GCM) 10K type strain sequencing project: providing services to taxonomists for standard genome sequencing and annotation.</title>
        <authorList>
            <consortium name="The Broad Institute Genomics Platform"/>
            <consortium name="The Broad Institute Genome Sequencing Center for Infectious Disease"/>
            <person name="Wu L."/>
            <person name="Ma J."/>
        </authorList>
    </citation>
    <scope>NUCLEOTIDE SEQUENCE [LARGE SCALE GENOMIC DNA]</scope>
    <source>
        <strain evidence="2">JCM 4816</strain>
    </source>
</reference>
<evidence type="ECO:0000313" key="2">
    <source>
        <dbReference type="Proteomes" id="UP001596174"/>
    </source>
</evidence>
<name>A0ABW1G725_9ACTN</name>